<dbReference type="PANTHER" id="PTHR43483">
    <property type="entry name" value="MEMBRANE TRANSPORTER PROTEIN HI_0806-RELATED"/>
    <property type="match status" value="1"/>
</dbReference>
<evidence type="ECO:0000313" key="7">
    <source>
        <dbReference type="Proteomes" id="UP000240429"/>
    </source>
</evidence>
<feature type="transmembrane region" description="Helical" evidence="5">
    <location>
        <begin position="102"/>
        <end position="123"/>
    </location>
</feature>
<name>A0A2P8Q0X8_9ACTN</name>
<evidence type="ECO:0000256" key="2">
    <source>
        <dbReference type="ARBA" id="ARBA00022692"/>
    </source>
</evidence>
<accession>A0A2P8Q0X8</accession>
<dbReference type="OrthoDB" id="9788634at2"/>
<organism evidence="6 7">
    <name type="scientific">Streptomyces dioscori</name>
    <dbReference type="NCBI Taxonomy" id="2109333"/>
    <lineage>
        <taxon>Bacteria</taxon>
        <taxon>Bacillati</taxon>
        <taxon>Actinomycetota</taxon>
        <taxon>Actinomycetes</taxon>
        <taxon>Kitasatosporales</taxon>
        <taxon>Streptomycetaceae</taxon>
        <taxon>Streptomyces</taxon>
        <taxon>Streptomyces aurantiacus group</taxon>
    </lineage>
</organism>
<dbReference type="Pfam" id="PF01925">
    <property type="entry name" value="TauE"/>
    <property type="match status" value="1"/>
</dbReference>
<evidence type="ECO:0000313" key="6">
    <source>
        <dbReference type="EMBL" id="PSM39912.1"/>
    </source>
</evidence>
<protein>
    <recommendedName>
        <fullName evidence="5">Probable membrane transporter protein</fullName>
    </recommendedName>
</protein>
<keyword evidence="4 5" id="KW-0472">Membrane</keyword>
<dbReference type="PANTHER" id="PTHR43483:SF3">
    <property type="entry name" value="MEMBRANE TRANSPORTER PROTEIN HI_0806-RELATED"/>
    <property type="match status" value="1"/>
</dbReference>
<keyword evidence="2 5" id="KW-0812">Transmembrane</keyword>
<reference evidence="6 7" key="1">
    <citation type="submission" date="2018-03" db="EMBL/GenBank/DDBJ databases">
        <title>Streptomyces dioscori sp. nov., a novel endophytic actinobacterium isolated from bulbil of Dioscorea bulbifera L.</title>
        <authorList>
            <person name="Zhikuan W."/>
        </authorList>
    </citation>
    <scope>NUCLEOTIDE SEQUENCE [LARGE SCALE GENOMIC DNA]</scope>
    <source>
        <strain evidence="6 7">A217</strain>
    </source>
</reference>
<sequence>MEWTIWAGFAAGLLISTVTAPVGVSGAVFLLPVQLSVLSVPSPAVTPTNLLFNVVAGPGALWRYRRDGALRGPLARRLVAWTLPGVIAGAAVRVFALPGPGVFRVLVAAFLLPLGTWLCLRTLHPTCVRSNAHGPSAPALAALALTVGMVGGVYGIGGGSLLGPILAARGMPMARIAPATLAATFTTSLAGAAAYAVLALVSPGPVAPDWLLGVAYGAGGLVGGYLGARLQPHLPETALRLLLGTLAAALGALYAAQALL</sequence>
<evidence type="ECO:0000256" key="1">
    <source>
        <dbReference type="ARBA" id="ARBA00004141"/>
    </source>
</evidence>
<dbReference type="InterPro" id="IPR002781">
    <property type="entry name" value="TM_pro_TauE-like"/>
</dbReference>
<dbReference type="EMBL" id="PYBJ01000022">
    <property type="protein sequence ID" value="PSM39912.1"/>
    <property type="molecule type" value="Genomic_DNA"/>
</dbReference>
<feature type="transmembrane region" description="Helical" evidence="5">
    <location>
        <begin position="210"/>
        <end position="226"/>
    </location>
</feature>
<comment type="subcellular location">
    <subcellularLocation>
        <location evidence="5">Cell membrane</location>
        <topology evidence="5">Multi-pass membrane protein</topology>
    </subcellularLocation>
    <subcellularLocation>
        <location evidence="1">Membrane</location>
        <topology evidence="1">Multi-pass membrane protein</topology>
    </subcellularLocation>
</comment>
<evidence type="ECO:0000256" key="3">
    <source>
        <dbReference type="ARBA" id="ARBA00022989"/>
    </source>
</evidence>
<dbReference type="Proteomes" id="UP000240429">
    <property type="component" value="Unassembled WGS sequence"/>
</dbReference>
<keyword evidence="5" id="KW-1003">Cell membrane</keyword>
<dbReference type="AlphaFoldDB" id="A0A2P8Q0X8"/>
<feature type="transmembrane region" description="Helical" evidence="5">
    <location>
        <begin position="238"/>
        <end position="256"/>
    </location>
</feature>
<feature type="transmembrane region" description="Helical" evidence="5">
    <location>
        <begin position="135"/>
        <end position="156"/>
    </location>
</feature>
<dbReference type="GO" id="GO:0005886">
    <property type="term" value="C:plasma membrane"/>
    <property type="evidence" value="ECO:0007669"/>
    <property type="project" value="UniProtKB-SubCell"/>
</dbReference>
<feature type="transmembrane region" description="Helical" evidence="5">
    <location>
        <begin position="176"/>
        <end position="198"/>
    </location>
</feature>
<keyword evidence="7" id="KW-1185">Reference proteome</keyword>
<evidence type="ECO:0000256" key="4">
    <source>
        <dbReference type="ARBA" id="ARBA00023136"/>
    </source>
</evidence>
<comment type="caution">
    <text evidence="6">The sequence shown here is derived from an EMBL/GenBank/DDBJ whole genome shotgun (WGS) entry which is preliminary data.</text>
</comment>
<feature type="transmembrane region" description="Helical" evidence="5">
    <location>
        <begin position="78"/>
        <end position="96"/>
    </location>
</feature>
<gene>
    <name evidence="6" type="ORF">C6Y14_28940</name>
</gene>
<dbReference type="RefSeq" id="WP_107019787.1">
    <property type="nucleotide sequence ID" value="NZ_KZ679049.1"/>
</dbReference>
<evidence type="ECO:0000256" key="5">
    <source>
        <dbReference type="RuleBase" id="RU363041"/>
    </source>
</evidence>
<comment type="similarity">
    <text evidence="5">Belongs to the 4-toluene sulfonate uptake permease (TSUP) (TC 2.A.102) family.</text>
</comment>
<keyword evidence="3 5" id="KW-1133">Transmembrane helix</keyword>
<proteinExistence type="inferred from homology"/>